<proteinExistence type="predicted"/>
<evidence type="ECO:0000313" key="2">
    <source>
        <dbReference type="Proteomes" id="UP001172457"/>
    </source>
</evidence>
<dbReference type="EMBL" id="JARYMX010000007">
    <property type="protein sequence ID" value="KAJ9541127.1"/>
    <property type="molecule type" value="Genomic_DNA"/>
</dbReference>
<protein>
    <submittedName>
        <fullName evidence="1">Uncharacterized protein</fullName>
    </submittedName>
</protein>
<comment type="caution">
    <text evidence="1">The sequence shown here is derived from an EMBL/GenBank/DDBJ whole genome shotgun (WGS) entry which is preliminary data.</text>
</comment>
<gene>
    <name evidence="1" type="ORF">OSB04_027633</name>
</gene>
<sequence length="100" mass="10964">MAAQERAAVVKASGRRKNVSLCSFLSNCYNITDNALFFKRIIFIFAHFSPRPPGRPWSLHGCYQRKQDVKCNSEGGCSFGRKKVKEAAAGGESSSTMTGV</sequence>
<dbReference type="Proteomes" id="UP001172457">
    <property type="component" value="Chromosome 7"/>
</dbReference>
<organism evidence="1 2">
    <name type="scientific">Centaurea solstitialis</name>
    <name type="common">yellow star-thistle</name>
    <dbReference type="NCBI Taxonomy" id="347529"/>
    <lineage>
        <taxon>Eukaryota</taxon>
        <taxon>Viridiplantae</taxon>
        <taxon>Streptophyta</taxon>
        <taxon>Embryophyta</taxon>
        <taxon>Tracheophyta</taxon>
        <taxon>Spermatophyta</taxon>
        <taxon>Magnoliopsida</taxon>
        <taxon>eudicotyledons</taxon>
        <taxon>Gunneridae</taxon>
        <taxon>Pentapetalae</taxon>
        <taxon>asterids</taxon>
        <taxon>campanulids</taxon>
        <taxon>Asterales</taxon>
        <taxon>Asteraceae</taxon>
        <taxon>Carduoideae</taxon>
        <taxon>Cardueae</taxon>
        <taxon>Centaureinae</taxon>
        <taxon>Centaurea</taxon>
    </lineage>
</organism>
<evidence type="ECO:0000313" key="1">
    <source>
        <dbReference type="EMBL" id="KAJ9541127.1"/>
    </source>
</evidence>
<dbReference type="AlphaFoldDB" id="A0AA38VZW1"/>
<name>A0AA38VZW1_9ASTR</name>
<keyword evidence="2" id="KW-1185">Reference proteome</keyword>
<reference evidence="1" key="1">
    <citation type="submission" date="2023-03" db="EMBL/GenBank/DDBJ databases">
        <title>Chromosome-scale reference genome and RAD-based genetic map of yellow starthistle (Centaurea solstitialis) reveal putative structural variation and QTLs associated with invader traits.</title>
        <authorList>
            <person name="Reatini B."/>
            <person name="Cang F.A."/>
            <person name="Jiang Q."/>
            <person name="Mckibben M.T.W."/>
            <person name="Barker M.S."/>
            <person name="Rieseberg L.H."/>
            <person name="Dlugosch K.M."/>
        </authorList>
    </citation>
    <scope>NUCLEOTIDE SEQUENCE</scope>
    <source>
        <strain evidence="1">CAN-66</strain>
        <tissue evidence="1">Leaf</tissue>
    </source>
</reference>
<accession>A0AA38VZW1</accession>